<dbReference type="AlphaFoldDB" id="A0A4C1VGX1"/>
<dbReference type="Proteomes" id="UP000299102">
    <property type="component" value="Unassembled WGS sequence"/>
</dbReference>
<comment type="caution">
    <text evidence="1">The sequence shown here is derived from an EMBL/GenBank/DDBJ whole genome shotgun (WGS) entry which is preliminary data.</text>
</comment>
<sequence length="95" mass="10298">MMDMGTCKPSKSPGPARCMVPKDGQIRPCGDYRRLNAVTKPDRILCAPLRCQSTTAYSGARRSSAEAKCWRGYLRHNAHMRSATPGALYGAPGAL</sequence>
<dbReference type="InterPro" id="IPR043502">
    <property type="entry name" value="DNA/RNA_pol_sf"/>
</dbReference>
<evidence type="ECO:0000313" key="1">
    <source>
        <dbReference type="EMBL" id="GBP37711.1"/>
    </source>
</evidence>
<dbReference type="Gene3D" id="3.10.10.10">
    <property type="entry name" value="HIV Type 1 Reverse Transcriptase, subunit A, domain 1"/>
    <property type="match status" value="1"/>
</dbReference>
<dbReference type="GO" id="GO:0071897">
    <property type="term" value="P:DNA biosynthetic process"/>
    <property type="evidence" value="ECO:0007669"/>
    <property type="project" value="UniProtKB-ARBA"/>
</dbReference>
<proteinExistence type="predicted"/>
<protein>
    <submittedName>
        <fullName evidence="1">Uncharacterized protein</fullName>
    </submittedName>
</protein>
<dbReference type="EMBL" id="BGZK01000337">
    <property type="protein sequence ID" value="GBP37711.1"/>
    <property type="molecule type" value="Genomic_DNA"/>
</dbReference>
<keyword evidence="2" id="KW-1185">Reference proteome</keyword>
<reference evidence="1 2" key="1">
    <citation type="journal article" date="2019" name="Commun. Biol.">
        <title>The bagworm genome reveals a unique fibroin gene that provides high tensile strength.</title>
        <authorList>
            <person name="Kono N."/>
            <person name="Nakamura H."/>
            <person name="Ohtoshi R."/>
            <person name="Tomita M."/>
            <person name="Numata K."/>
            <person name="Arakawa K."/>
        </authorList>
    </citation>
    <scope>NUCLEOTIDE SEQUENCE [LARGE SCALE GENOMIC DNA]</scope>
</reference>
<name>A0A4C1VGX1_EUMVA</name>
<gene>
    <name evidence="1" type="ORF">EVAR_23760_1</name>
</gene>
<evidence type="ECO:0000313" key="2">
    <source>
        <dbReference type="Proteomes" id="UP000299102"/>
    </source>
</evidence>
<organism evidence="1 2">
    <name type="scientific">Eumeta variegata</name>
    <name type="common">Bagworm moth</name>
    <name type="synonym">Eumeta japonica</name>
    <dbReference type="NCBI Taxonomy" id="151549"/>
    <lineage>
        <taxon>Eukaryota</taxon>
        <taxon>Metazoa</taxon>
        <taxon>Ecdysozoa</taxon>
        <taxon>Arthropoda</taxon>
        <taxon>Hexapoda</taxon>
        <taxon>Insecta</taxon>
        <taxon>Pterygota</taxon>
        <taxon>Neoptera</taxon>
        <taxon>Endopterygota</taxon>
        <taxon>Lepidoptera</taxon>
        <taxon>Glossata</taxon>
        <taxon>Ditrysia</taxon>
        <taxon>Tineoidea</taxon>
        <taxon>Psychidae</taxon>
        <taxon>Oiketicinae</taxon>
        <taxon>Eumeta</taxon>
    </lineage>
</organism>
<dbReference type="SUPFAM" id="SSF56672">
    <property type="entry name" value="DNA/RNA polymerases"/>
    <property type="match status" value="1"/>
</dbReference>
<dbReference type="OrthoDB" id="775972at2759"/>
<accession>A0A4C1VGX1</accession>